<feature type="signal peptide" evidence="1">
    <location>
        <begin position="1"/>
        <end position="17"/>
    </location>
</feature>
<feature type="chain" id="PRO_5001489261" evidence="1">
    <location>
        <begin position="18"/>
        <end position="110"/>
    </location>
</feature>
<evidence type="ECO:0000256" key="1">
    <source>
        <dbReference type="SAM" id="SignalP"/>
    </source>
</evidence>
<keyword evidence="3" id="KW-1185">Reference proteome</keyword>
<reference evidence="3" key="1">
    <citation type="journal article" date="2015" name="Nat. Genet.">
        <title>The genome and transcriptome of the zoonotic hookworm Ancylostoma ceylanicum identify infection-specific gene families.</title>
        <authorList>
            <person name="Schwarz E.M."/>
            <person name="Hu Y."/>
            <person name="Antoshechkin I."/>
            <person name="Miller M.M."/>
            <person name="Sternberg P.W."/>
            <person name="Aroian R.V."/>
        </authorList>
    </citation>
    <scope>NUCLEOTIDE SEQUENCE</scope>
    <source>
        <strain evidence="3">HY135</strain>
    </source>
</reference>
<comment type="caution">
    <text evidence="2">The sequence shown here is derived from an EMBL/GenBank/DDBJ whole genome shotgun (WGS) entry which is preliminary data.</text>
</comment>
<dbReference type="AlphaFoldDB" id="A0A016UUT9"/>
<evidence type="ECO:0000313" key="2">
    <source>
        <dbReference type="EMBL" id="EYC18746.1"/>
    </source>
</evidence>
<name>A0A016UUT9_9BILA</name>
<proteinExistence type="predicted"/>
<gene>
    <name evidence="2" type="primary">Acey_s0026.g1345</name>
    <name evidence="2" type="ORF">Y032_0026g1345</name>
</gene>
<organism evidence="2 3">
    <name type="scientific">Ancylostoma ceylanicum</name>
    <dbReference type="NCBI Taxonomy" id="53326"/>
    <lineage>
        <taxon>Eukaryota</taxon>
        <taxon>Metazoa</taxon>
        <taxon>Ecdysozoa</taxon>
        <taxon>Nematoda</taxon>
        <taxon>Chromadorea</taxon>
        <taxon>Rhabditida</taxon>
        <taxon>Rhabditina</taxon>
        <taxon>Rhabditomorpha</taxon>
        <taxon>Strongyloidea</taxon>
        <taxon>Ancylostomatidae</taxon>
        <taxon>Ancylostomatinae</taxon>
        <taxon>Ancylostoma</taxon>
    </lineage>
</organism>
<dbReference type="Proteomes" id="UP000024635">
    <property type="component" value="Unassembled WGS sequence"/>
</dbReference>
<accession>A0A016UUT9</accession>
<keyword evidence="1" id="KW-0732">Signal</keyword>
<sequence>MPLMLFYVRGALTALVAFPDLGPIADSQRYQFRCPPHAKLSGRARNGIQKGTLKAQVVTDQCCDAAWHSGCLMHSPTNDALMMLSDTLCSGLPRRTTGQYPYGRLEFPYR</sequence>
<dbReference type="EMBL" id="JARK01001362">
    <property type="protein sequence ID" value="EYC18746.1"/>
    <property type="molecule type" value="Genomic_DNA"/>
</dbReference>
<protein>
    <submittedName>
        <fullName evidence="2">Uncharacterized protein</fullName>
    </submittedName>
</protein>
<evidence type="ECO:0000313" key="3">
    <source>
        <dbReference type="Proteomes" id="UP000024635"/>
    </source>
</evidence>